<evidence type="ECO:0000313" key="6">
    <source>
        <dbReference type="EMBL" id="SUZ99472.1"/>
    </source>
</evidence>
<keyword evidence="3" id="KW-0067">ATP-binding</keyword>
<dbReference type="InterPro" id="IPR004396">
    <property type="entry name" value="ATPase_YchF/OLA1"/>
</dbReference>
<dbReference type="InterPro" id="IPR013029">
    <property type="entry name" value="YchF_C"/>
</dbReference>
<reference evidence="6" key="1">
    <citation type="submission" date="2018-05" db="EMBL/GenBank/DDBJ databases">
        <authorList>
            <person name="Lanie J.A."/>
            <person name="Ng W.-L."/>
            <person name="Kazmierczak K.M."/>
            <person name="Andrzejewski T.M."/>
            <person name="Davidsen T.M."/>
            <person name="Wayne K.J."/>
            <person name="Tettelin H."/>
            <person name="Glass J.I."/>
            <person name="Rusch D."/>
            <person name="Podicherti R."/>
            <person name="Tsui H.-C.T."/>
            <person name="Winkler M.E."/>
        </authorList>
    </citation>
    <scope>NUCLEOTIDE SEQUENCE</scope>
</reference>
<dbReference type="Gene3D" id="3.40.50.300">
    <property type="entry name" value="P-loop containing nucleotide triphosphate hydrolases"/>
    <property type="match status" value="1"/>
</dbReference>
<dbReference type="PANTHER" id="PTHR23305">
    <property type="entry name" value="OBG GTPASE FAMILY"/>
    <property type="match status" value="1"/>
</dbReference>
<keyword evidence="1" id="KW-0479">Metal-binding</keyword>
<dbReference type="Gene3D" id="3.10.20.30">
    <property type="match status" value="1"/>
</dbReference>
<evidence type="ECO:0000256" key="2">
    <source>
        <dbReference type="ARBA" id="ARBA00022741"/>
    </source>
</evidence>
<evidence type="ECO:0000256" key="1">
    <source>
        <dbReference type="ARBA" id="ARBA00022723"/>
    </source>
</evidence>
<dbReference type="InterPro" id="IPR012675">
    <property type="entry name" value="Beta-grasp_dom_sf"/>
</dbReference>
<dbReference type="GO" id="GO:0016887">
    <property type="term" value="F:ATP hydrolysis activity"/>
    <property type="evidence" value="ECO:0007669"/>
    <property type="project" value="InterPro"/>
</dbReference>
<feature type="domain" description="G" evidence="4">
    <location>
        <begin position="2"/>
        <end position="103"/>
    </location>
</feature>
<dbReference type="AlphaFoldDB" id="A0A381S5V0"/>
<dbReference type="SUPFAM" id="SSF52540">
    <property type="entry name" value="P-loop containing nucleoside triphosphate hydrolases"/>
    <property type="match status" value="1"/>
</dbReference>
<dbReference type="PRINTS" id="PR00326">
    <property type="entry name" value="GTP1OBG"/>
</dbReference>
<gene>
    <name evidence="6" type="ORF">METZ01_LOCUS52326</name>
</gene>
<dbReference type="PANTHER" id="PTHR23305:SF18">
    <property type="entry name" value="OBG-TYPE G DOMAIN-CONTAINING PROTEIN"/>
    <property type="match status" value="1"/>
</dbReference>
<feature type="domain" description="YchF C-terminal" evidence="5">
    <location>
        <begin position="277"/>
        <end position="359"/>
    </location>
</feature>
<protein>
    <recommendedName>
        <fullName evidence="7">Redox-regulated ATPase YchF</fullName>
    </recommendedName>
</protein>
<dbReference type="GO" id="GO:0005737">
    <property type="term" value="C:cytoplasm"/>
    <property type="evidence" value="ECO:0007669"/>
    <property type="project" value="TreeGrafter"/>
</dbReference>
<sequence>MKIGIIGLPSSGKTTIFNALTRGRADTGIFGAPRSTNIGVAHVPDDRVDTLTDIFNSKKKIYAEVTYVDIPGSSSGDMFAGEAMAHLQQVDAILHVARAFEDASVPHTDGTVDYKRDIEKVAFDILFADITLIEQRIERINANIKALKASDRDEAVKNIKTLKQLQIDLEDGVAFRDRALDSSQKRAISDTFTLSSLPLLFAVNIGESDIVNTVPLEKELDELLTGKSTGAAIICGSLEAELVDMPLEEENEMRSGLDAGESGLWRMIKLSYRVLGLSSFLTVGEDETRAWTITNGTLAPKAAGVIHSDIERGFIRAETVTYADFIDCGTMAEARNRGLFRQEGRDYVVQDGDIVNFLFSV</sequence>
<organism evidence="6">
    <name type="scientific">marine metagenome</name>
    <dbReference type="NCBI Taxonomy" id="408172"/>
    <lineage>
        <taxon>unclassified sequences</taxon>
        <taxon>metagenomes</taxon>
        <taxon>ecological metagenomes</taxon>
    </lineage>
</organism>
<dbReference type="InterPro" id="IPR023192">
    <property type="entry name" value="TGS-like_dom_sf"/>
</dbReference>
<dbReference type="Gene3D" id="1.10.150.300">
    <property type="entry name" value="TGS-like domain"/>
    <property type="match status" value="1"/>
</dbReference>
<dbReference type="FunFam" id="3.10.20.30:FF:000001">
    <property type="entry name" value="Ribosome-binding ATPase YchF"/>
    <property type="match status" value="1"/>
</dbReference>
<dbReference type="PIRSF" id="PIRSF006641">
    <property type="entry name" value="CHP00092"/>
    <property type="match status" value="1"/>
</dbReference>
<dbReference type="InterPro" id="IPR006073">
    <property type="entry name" value="GTP-bd"/>
</dbReference>
<keyword evidence="2" id="KW-0547">Nucleotide-binding</keyword>
<dbReference type="Pfam" id="PF06071">
    <property type="entry name" value="YchF-GTPase_C"/>
    <property type="match status" value="1"/>
</dbReference>
<dbReference type="EMBL" id="UINC01002706">
    <property type="protein sequence ID" value="SUZ99472.1"/>
    <property type="molecule type" value="Genomic_DNA"/>
</dbReference>
<dbReference type="GO" id="GO:0005524">
    <property type="term" value="F:ATP binding"/>
    <property type="evidence" value="ECO:0007669"/>
    <property type="project" value="UniProtKB-KW"/>
</dbReference>
<dbReference type="GO" id="GO:0005525">
    <property type="term" value="F:GTP binding"/>
    <property type="evidence" value="ECO:0007669"/>
    <property type="project" value="InterPro"/>
</dbReference>
<evidence type="ECO:0000256" key="3">
    <source>
        <dbReference type="ARBA" id="ARBA00022840"/>
    </source>
</evidence>
<proteinExistence type="predicted"/>
<dbReference type="CDD" id="cd04867">
    <property type="entry name" value="TGS_YchF_OLA1"/>
    <property type="match status" value="1"/>
</dbReference>
<evidence type="ECO:0000259" key="4">
    <source>
        <dbReference type="Pfam" id="PF01926"/>
    </source>
</evidence>
<evidence type="ECO:0000259" key="5">
    <source>
        <dbReference type="Pfam" id="PF06071"/>
    </source>
</evidence>
<dbReference type="GO" id="GO:0046872">
    <property type="term" value="F:metal ion binding"/>
    <property type="evidence" value="ECO:0007669"/>
    <property type="project" value="UniProtKB-KW"/>
</dbReference>
<accession>A0A381S5V0</accession>
<name>A0A381S5V0_9ZZZZ</name>
<dbReference type="InterPro" id="IPR012676">
    <property type="entry name" value="TGS-like"/>
</dbReference>
<dbReference type="Pfam" id="PF01926">
    <property type="entry name" value="MMR_HSR1"/>
    <property type="match status" value="1"/>
</dbReference>
<dbReference type="InterPro" id="IPR027417">
    <property type="entry name" value="P-loop_NTPase"/>
</dbReference>
<evidence type="ECO:0008006" key="7">
    <source>
        <dbReference type="Google" id="ProtNLM"/>
    </source>
</evidence>
<dbReference type="SUPFAM" id="SSF81271">
    <property type="entry name" value="TGS-like"/>
    <property type="match status" value="1"/>
</dbReference>